<dbReference type="Pfam" id="PF13514">
    <property type="entry name" value="AAA_27"/>
    <property type="match status" value="1"/>
</dbReference>
<sequence>MKIKQLMIYGYGKFENKFFEFHEDPLQVIYGENEAGKSTIMSFIHSILFGFPTKQQAENRYEPKKGAAYGGYLVVEDNHQLVRIERLPGKNGGNVTIELDNGTSKGEEYLQTLMSGIDKETYRSIFSFDVHGLQQIQKINSDQIGKYLFLSSIYGADTLFSIEDKLIKQQDLLYKPSGKKPELNEGLVKLKNSHNQLMDAKRQNNEYQQLLELKEELNEELTSLTLKKNGNIKKHKELEKVLSILPLLNDREWCRNQLASLQDTEDFPEEGLKQLDQLVSTLQPMEAQLYSLNRKKEDIQLEEESLMLDEDLINIVPTIQHLREQLPVFEEKQKRLIQIQQSISKLQHEITLYKQRVLPTMNDDELLTISTTIQIKESIKKSITLDQKLKHRKQMLDEQFDRTKHDLEEAEWKLSNLKEKILPDDERLKLEEQVKTQENLDIKQLHSEKQQLISEISNRKVQFKQDKKQRTIILSILSFLLFTGSLFFLLERSWLIAVVLIVVLSLALFFFKKSADYKDPFLHHLSTKLSNIEETLNEANSVQLASSSLPEAMMIVEQDTQMKLALHHEQLLYKQYEKHYEKIVKQYEEWEEEQFQSTVTLSKLIAKLQLDHNFTSETLLEAFEIIQKLQQLILEKKQNEKEYVDLQNQVAHFNNKISEVIDRFQVEGSSEYSLYELSRRCQSEVEKKDLLLKLIDKRSETEDAIGELQEKIKYLSKQKEELISKSRCADEDDFRKLAKIHQEREELLKQNLWIEKQLASEKNTIIDDSQLKSKIDLTEELTLVAQQLDVIEQSEKETRQRYSEVVVKIQEIEQNGTYSALRHSFENEKAAIRETAAQWVVKAIANDLLNKTIERHREEKLPALIGSISYFFAKLTSNSYKKVILPVGKQSFIVERYDGLKFLAEELSQATAEQLYLSIRLALVKNINNQLHLPIMIDDSFVHFDKQRTSNILRLMEELKQDNQVIYFTCHKHISATYPSENIIDLSAVQAI</sequence>
<feature type="coiled-coil region" evidence="1">
    <location>
        <begin position="691"/>
        <end position="725"/>
    </location>
</feature>
<evidence type="ECO:0000256" key="2">
    <source>
        <dbReference type="SAM" id="Phobius"/>
    </source>
</evidence>
<feature type="transmembrane region" description="Helical" evidence="2">
    <location>
        <begin position="471"/>
        <end position="488"/>
    </location>
</feature>
<evidence type="ECO:0000313" key="4">
    <source>
        <dbReference type="EMBL" id="TXC89721.1"/>
    </source>
</evidence>
<keyword evidence="1" id="KW-0175">Coiled coil</keyword>
<dbReference type="AlphaFoldDB" id="A0A5C6VWT4"/>
<dbReference type="EMBL" id="VOQF01000008">
    <property type="protein sequence ID" value="TXC89721.1"/>
    <property type="molecule type" value="Genomic_DNA"/>
</dbReference>
<feature type="domain" description="YhaN AAA" evidence="3">
    <location>
        <begin position="1"/>
        <end position="204"/>
    </location>
</feature>
<keyword evidence="2" id="KW-0472">Membrane</keyword>
<feature type="coiled-coil region" evidence="1">
    <location>
        <begin position="190"/>
        <end position="227"/>
    </location>
</feature>
<comment type="caution">
    <text evidence="4">The sequence shown here is derived from an EMBL/GenBank/DDBJ whole genome shotgun (WGS) entry which is preliminary data.</text>
</comment>
<evidence type="ECO:0000313" key="5">
    <source>
        <dbReference type="Proteomes" id="UP000321363"/>
    </source>
</evidence>
<dbReference type="Gene3D" id="3.40.50.300">
    <property type="entry name" value="P-loop containing nucleotide triphosphate hydrolases"/>
    <property type="match status" value="2"/>
</dbReference>
<reference evidence="4 5" key="1">
    <citation type="journal article" date="2005" name="Int. J. Syst. Evol. Microbiol.">
        <title>Bacillus litoralis sp. nov., isolated from a tidal flat of the Yellow Sea in Korea.</title>
        <authorList>
            <person name="Yoon J.H."/>
            <person name="Oh T.K."/>
        </authorList>
    </citation>
    <scope>NUCLEOTIDE SEQUENCE [LARGE SCALE GENOMIC DNA]</scope>
    <source>
        <strain evidence="4 5">SW-211</strain>
    </source>
</reference>
<dbReference type="InterPro" id="IPR038734">
    <property type="entry name" value="YhaN_AAA"/>
</dbReference>
<keyword evidence="2" id="KW-1133">Transmembrane helix</keyword>
<dbReference type="PANTHER" id="PTHR41259">
    <property type="entry name" value="DOUBLE-STRAND BREAK REPAIR RAD50 ATPASE, PUTATIVE-RELATED"/>
    <property type="match status" value="1"/>
</dbReference>
<dbReference type="InterPro" id="IPR027417">
    <property type="entry name" value="P-loop_NTPase"/>
</dbReference>
<dbReference type="SUPFAM" id="SSF52540">
    <property type="entry name" value="P-loop containing nucleoside triphosphate hydrolases"/>
    <property type="match status" value="1"/>
</dbReference>
<keyword evidence="5" id="KW-1185">Reference proteome</keyword>
<evidence type="ECO:0000256" key="1">
    <source>
        <dbReference type="SAM" id="Coils"/>
    </source>
</evidence>
<gene>
    <name evidence="4" type="ORF">FS935_15250</name>
</gene>
<dbReference type="Proteomes" id="UP000321363">
    <property type="component" value="Unassembled WGS sequence"/>
</dbReference>
<proteinExistence type="predicted"/>
<dbReference type="OrthoDB" id="9764467at2"/>
<feature type="transmembrane region" description="Helical" evidence="2">
    <location>
        <begin position="494"/>
        <end position="511"/>
    </location>
</feature>
<evidence type="ECO:0000259" key="3">
    <source>
        <dbReference type="Pfam" id="PF13514"/>
    </source>
</evidence>
<name>A0A5C6VWT4_9BACI</name>
<feature type="coiled-coil region" evidence="1">
    <location>
        <begin position="629"/>
        <end position="656"/>
    </location>
</feature>
<dbReference type="RefSeq" id="WP_146949519.1">
    <property type="nucleotide sequence ID" value="NZ_VOQF01000008.1"/>
</dbReference>
<keyword evidence="2" id="KW-0812">Transmembrane</keyword>
<dbReference type="PANTHER" id="PTHR41259:SF1">
    <property type="entry name" value="DOUBLE-STRAND BREAK REPAIR RAD50 ATPASE, PUTATIVE-RELATED"/>
    <property type="match status" value="1"/>
</dbReference>
<accession>A0A5C6VWT4</accession>
<organism evidence="4 5">
    <name type="scientific">Metabacillus litoralis</name>
    <dbReference type="NCBI Taxonomy" id="152268"/>
    <lineage>
        <taxon>Bacteria</taxon>
        <taxon>Bacillati</taxon>
        <taxon>Bacillota</taxon>
        <taxon>Bacilli</taxon>
        <taxon>Bacillales</taxon>
        <taxon>Bacillaceae</taxon>
        <taxon>Metabacillus</taxon>
    </lineage>
</organism>
<protein>
    <submittedName>
        <fullName evidence="4">AAA family ATPase</fullName>
    </submittedName>
</protein>
<feature type="coiled-coil region" evidence="1">
    <location>
        <begin position="393"/>
        <end position="420"/>
    </location>
</feature>